<evidence type="ECO:0000256" key="4">
    <source>
        <dbReference type="ARBA" id="ARBA00022801"/>
    </source>
</evidence>
<reference evidence="8" key="1">
    <citation type="submission" date="2022-02" db="EMBL/GenBank/DDBJ databases">
        <title>Qipengyuania spongiae sp. nov., isolated from marine sponge.</title>
        <authorList>
            <person name="Li Z."/>
            <person name="Zhang M."/>
        </authorList>
    </citation>
    <scope>NUCLEOTIDE SEQUENCE</scope>
    <source>
        <strain evidence="8">PHS-Z21</strain>
    </source>
</reference>
<sequence length="368" mass="39237">MEESQNPATSDLTPAPKVEPYQIHDQSIPPGSAVMFKIPVSQQVTGLEASLAVKVLHGAKPGPSVFVSAAIHGDEIVGTAIIQRLLDHLQPEHMAGTLILVPAVNIYGFASHSRYLPDRRDLNRSFPGHEHGSLASQLAHCFLHHVIERCSLGIDMHTAAVHRYNLPQIRIAAGSPNLLELAMAFSAPIIVESPLREGSLRALAAERGVEMLLLEAGEALRFDRYAIETGSSGVLRVLAHIGMIEANDGLENPTVPMRSNRSTWVRAPRGGVSRRSRKSGDIVRKGTLLAMVGGLFGEGSIAVESPVEGVIIGHATLPVVNQGDAMFHIAEVGAMDHIGENASSIAEAMAISAPPFPAAPQLDEDEVL</sequence>
<dbReference type="InterPro" id="IPR055438">
    <property type="entry name" value="AstE_AspA_cat"/>
</dbReference>
<dbReference type="Proteomes" id="UP001065265">
    <property type="component" value="Chromosome"/>
</dbReference>
<evidence type="ECO:0000256" key="2">
    <source>
        <dbReference type="ARBA" id="ARBA00005988"/>
    </source>
</evidence>
<dbReference type="PIRSF" id="PIRSF039012">
    <property type="entry name" value="ASP"/>
    <property type="match status" value="1"/>
</dbReference>
<dbReference type="InterPro" id="IPR043795">
    <property type="entry name" value="N-alpha-Ac-DABA-like"/>
</dbReference>
<evidence type="ECO:0000256" key="5">
    <source>
        <dbReference type="ARBA" id="ARBA00022833"/>
    </source>
</evidence>
<protein>
    <submittedName>
        <fullName evidence="8">Succinylglutamate desuccinylase/aspartoacylase family protein</fullName>
    </submittedName>
</protein>
<dbReference type="RefSeq" id="WP_265557798.1">
    <property type="nucleotide sequence ID" value="NZ_CP092471.1"/>
</dbReference>
<comment type="similarity">
    <text evidence="2">Belongs to the peptidase M14 family.</text>
</comment>
<evidence type="ECO:0000313" key="8">
    <source>
        <dbReference type="EMBL" id="UVI38625.1"/>
    </source>
</evidence>
<gene>
    <name evidence="8" type="ORF">L1F33_10225</name>
</gene>
<keyword evidence="9" id="KW-1185">Reference proteome</keyword>
<dbReference type="Pfam" id="PF24827">
    <property type="entry name" value="AstE_AspA_cat"/>
    <property type="match status" value="1"/>
</dbReference>
<dbReference type="EMBL" id="CP092471">
    <property type="protein sequence ID" value="UVI38625.1"/>
    <property type="molecule type" value="Genomic_DNA"/>
</dbReference>
<feature type="region of interest" description="Disordered" evidence="6">
    <location>
        <begin position="1"/>
        <end position="24"/>
    </location>
</feature>
<accession>A0ABY5SVN7</accession>
<dbReference type="Gene3D" id="3.40.630.10">
    <property type="entry name" value="Zn peptidases"/>
    <property type="match status" value="1"/>
</dbReference>
<dbReference type="SUPFAM" id="SSF53187">
    <property type="entry name" value="Zn-dependent exopeptidases"/>
    <property type="match status" value="1"/>
</dbReference>
<evidence type="ECO:0000256" key="6">
    <source>
        <dbReference type="SAM" id="MobiDB-lite"/>
    </source>
</evidence>
<organism evidence="8 9">
    <name type="scientific">Qipengyuania spongiae</name>
    <dbReference type="NCBI Taxonomy" id="2909673"/>
    <lineage>
        <taxon>Bacteria</taxon>
        <taxon>Pseudomonadati</taxon>
        <taxon>Pseudomonadota</taxon>
        <taxon>Alphaproteobacteria</taxon>
        <taxon>Sphingomonadales</taxon>
        <taxon>Erythrobacteraceae</taxon>
        <taxon>Qipengyuania</taxon>
    </lineage>
</organism>
<evidence type="ECO:0000313" key="9">
    <source>
        <dbReference type="Proteomes" id="UP001065265"/>
    </source>
</evidence>
<evidence type="ECO:0000259" key="7">
    <source>
        <dbReference type="Pfam" id="PF24827"/>
    </source>
</evidence>
<feature type="compositionally biased region" description="Polar residues" evidence="6">
    <location>
        <begin position="1"/>
        <end position="12"/>
    </location>
</feature>
<proteinExistence type="inferred from homology"/>
<evidence type="ECO:0000256" key="3">
    <source>
        <dbReference type="ARBA" id="ARBA00022723"/>
    </source>
</evidence>
<keyword evidence="3" id="KW-0479">Metal-binding</keyword>
<dbReference type="InterPro" id="IPR057246">
    <property type="entry name" value="CARBOXYPEPT_ZN_1"/>
</dbReference>
<dbReference type="PANTHER" id="PTHR37326:SF2">
    <property type="entry name" value="SUCCINYLGLUTAMATE DESUCCINYLASE_ASPARTOACYLASE FAMILY PROTEIN"/>
    <property type="match status" value="1"/>
</dbReference>
<keyword evidence="5" id="KW-0862">Zinc</keyword>
<dbReference type="PROSITE" id="PS00132">
    <property type="entry name" value="CARBOXYPEPT_ZN_1"/>
    <property type="match status" value="1"/>
</dbReference>
<dbReference type="PANTHER" id="PTHR37326">
    <property type="entry name" value="BLL3975 PROTEIN"/>
    <property type="match status" value="1"/>
</dbReference>
<dbReference type="InterPro" id="IPR053138">
    <property type="entry name" value="N-alpha-Ac-DABA_deacetylase"/>
</dbReference>
<name>A0ABY5SVN7_9SPHN</name>
<feature type="domain" description="Succinylglutamate desuccinylase/Aspartoacylase catalytic" evidence="7">
    <location>
        <begin position="61"/>
        <end position="241"/>
    </location>
</feature>
<dbReference type="CDD" id="cd06251">
    <property type="entry name" value="M14_ASTE_ASPA-like"/>
    <property type="match status" value="1"/>
</dbReference>
<evidence type="ECO:0000256" key="1">
    <source>
        <dbReference type="ARBA" id="ARBA00001947"/>
    </source>
</evidence>
<keyword evidence="4" id="KW-0378">Hydrolase</keyword>
<comment type="cofactor">
    <cofactor evidence="1">
        <name>Zn(2+)</name>
        <dbReference type="ChEBI" id="CHEBI:29105"/>
    </cofactor>
</comment>